<dbReference type="Pfam" id="PF13843">
    <property type="entry name" value="DDE_Tnp_1_7"/>
    <property type="match status" value="1"/>
</dbReference>
<organism evidence="2 3">
    <name type="scientific">Stegodyphus mimosarum</name>
    <name type="common">African social velvet spider</name>
    <dbReference type="NCBI Taxonomy" id="407821"/>
    <lineage>
        <taxon>Eukaryota</taxon>
        <taxon>Metazoa</taxon>
        <taxon>Ecdysozoa</taxon>
        <taxon>Arthropoda</taxon>
        <taxon>Chelicerata</taxon>
        <taxon>Arachnida</taxon>
        <taxon>Araneae</taxon>
        <taxon>Araneomorphae</taxon>
        <taxon>Entelegynae</taxon>
        <taxon>Eresoidea</taxon>
        <taxon>Eresidae</taxon>
        <taxon>Stegodyphus</taxon>
    </lineage>
</organism>
<keyword evidence="3" id="KW-1185">Reference proteome</keyword>
<gene>
    <name evidence="2" type="ORF">X975_16516</name>
</gene>
<dbReference type="AlphaFoldDB" id="A0A087URI0"/>
<evidence type="ECO:0000313" key="2">
    <source>
        <dbReference type="EMBL" id="KFM79969.1"/>
    </source>
</evidence>
<dbReference type="Proteomes" id="UP000054359">
    <property type="component" value="Unassembled WGS sequence"/>
</dbReference>
<sequence>MCPLETMKCVRKKDRNYYDIQYEKKNFFVQLNDYLVLTVGSKFEKSQPIKSVSCYSRMQKKKVFVPQLHLIEQYNAKMGKVDLCNNLVAKYKIRVCGKK</sequence>
<dbReference type="OrthoDB" id="75807at2759"/>
<feature type="domain" description="PiggyBac transposable element-derived protein" evidence="1">
    <location>
        <begin position="11"/>
        <end position="95"/>
    </location>
</feature>
<proteinExistence type="predicted"/>
<feature type="non-terminal residue" evidence="2">
    <location>
        <position position="99"/>
    </location>
</feature>
<dbReference type="InterPro" id="IPR029526">
    <property type="entry name" value="PGBD"/>
</dbReference>
<evidence type="ECO:0000313" key="3">
    <source>
        <dbReference type="Proteomes" id="UP000054359"/>
    </source>
</evidence>
<accession>A0A087URI0</accession>
<reference evidence="2 3" key="1">
    <citation type="submission" date="2013-11" db="EMBL/GenBank/DDBJ databases">
        <title>Genome sequencing of Stegodyphus mimosarum.</title>
        <authorList>
            <person name="Bechsgaard J."/>
        </authorList>
    </citation>
    <scope>NUCLEOTIDE SEQUENCE [LARGE SCALE GENOMIC DNA]</scope>
</reference>
<name>A0A087URI0_STEMI</name>
<dbReference type="EMBL" id="KK121203">
    <property type="protein sequence ID" value="KFM79969.1"/>
    <property type="molecule type" value="Genomic_DNA"/>
</dbReference>
<evidence type="ECO:0000259" key="1">
    <source>
        <dbReference type="Pfam" id="PF13843"/>
    </source>
</evidence>
<protein>
    <submittedName>
        <fullName evidence="2">PiggyBac transposable element-derived protein 3</fullName>
    </submittedName>
</protein>